<evidence type="ECO:0000313" key="4">
    <source>
        <dbReference type="Proteomes" id="UP000054304"/>
    </source>
</evidence>
<dbReference type="PANTHER" id="PTHR28040">
    <property type="entry name" value="PYRIDOXAMINE 5'-PHOSPHATE OXIDASE YLR456W HOMOLOG-RELATED"/>
    <property type="match status" value="1"/>
</dbReference>
<accession>A0A0C7NG62</accession>
<dbReference type="HOGENOM" id="CLU_078856_1_0_1"/>
<dbReference type="GO" id="GO:0005634">
    <property type="term" value="C:nucleus"/>
    <property type="evidence" value="ECO:0007669"/>
    <property type="project" value="TreeGrafter"/>
</dbReference>
<dbReference type="PANTHER" id="PTHR28040:SF1">
    <property type="entry name" value="PYRIDOXAMINE 5'-PHOSPHATE OXIDASE YLR456W HOMOLOG-RELATED"/>
    <property type="match status" value="1"/>
</dbReference>
<dbReference type="Proteomes" id="UP000054304">
    <property type="component" value="Unassembled WGS sequence"/>
</dbReference>
<dbReference type="GO" id="GO:0005737">
    <property type="term" value="C:cytoplasm"/>
    <property type="evidence" value="ECO:0007669"/>
    <property type="project" value="TreeGrafter"/>
</dbReference>
<dbReference type="InterPro" id="IPR011576">
    <property type="entry name" value="Pyridox_Oxase_N"/>
</dbReference>
<dbReference type="OrthoDB" id="5300823at2759"/>
<dbReference type="Gene3D" id="2.30.110.10">
    <property type="entry name" value="Electron Transport, Fmn-binding Protein, Chain A"/>
    <property type="match status" value="1"/>
</dbReference>
<feature type="region of interest" description="Disordered" evidence="1">
    <location>
        <begin position="108"/>
        <end position="131"/>
    </location>
</feature>
<dbReference type="Pfam" id="PF01243">
    <property type="entry name" value="PNPOx_N"/>
    <property type="match status" value="1"/>
</dbReference>
<organism evidence="3 4">
    <name type="scientific">Lachancea lanzarotensis</name>
    <dbReference type="NCBI Taxonomy" id="1245769"/>
    <lineage>
        <taxon>Eukaryota</taxon>
        <taxon>Fungi</taxon>
        <taxon>Dikarya</taxon>
        <taxon>Ascomycota</taxon>
        <taxon>Saccharomycotina</taxon>
        <taxon>Saccharomycetes</taxon>
        <taxon>Saccharomycetales</taxon>
        <taxon>Saccharomycetaceae</taxon>
        <taxon>Lachancea</taxon>
    </lineage>
</organism>
<proteinExistence type="predicted"/>
<feature type="compositionally biased region" description="Polar residues" evidence="1">
    <location>
        <begin position="108"/>
        <end position="123"/>
    </location>
</feature>
<evidence type="ECO:0000256" key="1">
    <source>
        <dbReference type="SAM" id="MobiDB-lite"/>
    </source>
</evidence>
<dbReference type="RefSeq" id="XP_022630886.1">
    <property type="nucleotide sequence ID" value="XM_022772410.1"/>
</dbReference>
<reference evidence="3 4" key="1">
    <citation type="submission" date="2014-12" db="EMBL/GenBank/DDBJ databases">
        <authorList>
            <person name="Neuveglise Cecile"/>
        </authorList>
    </citation>
    <scope>NUCLEOTIDE SEQUENCE [LARGE SCALE GENOMIC DNA]</scope>
    <source>
        <strain evidence="3 4">CBS 12615</strain>
    </source>
</reference>
<protein>
    <submittedName>
        <fullName evidence="3">LALA0S13e00562g1_1</fullName>
    </submittedName>
</protein>
<dbReference type="GeneID" id="34688243"/>
<evidence type="ECO:0000259" key="2">
    <source>
        <dbReference type="Pfam" id="PF01243"/>
    </source>
</evidence>
<sequence>MSSPASLPEHVLTLLKTSKYLHLATASKPECIPSVSLMNYTYISPDRVYKPKSSVSDYSDKAADKGGHYIIMATQKNTEKYENILNNPQVSVLIHDWVTAKKLSLRKSSMSNTPTPAESSQEAPVQAPNADHPSRLLNLLQELNQSELSQMSATLQGHAEHLDTFSDEFDYYEQELLKANPDARVYTRGENVSVVKVKLVNAKVSDSENNTKFYD</sequence>
<gene>
    <name evidence="3" type="ORF">LALA0_S13e00562g</name>
</gene>
<dbReference type="InterPro" id="IPR012349">
    <property type="entry name" value="Split_barrel_FMN-bd"/>
</dbReference>
<dbReference type="SUPFAM" id="SSF50475">
    <property type="entry name" value="FMN-binding split barrel"/>
    <property type="match status" value="1"/>
</dbReference>
<name>A0A0C7NG62_9SACH</name>
<dbReference type="AlphaFoldDB" id="A0A0C7NG62"/>
<dbReference type="InterPro" id="IPR052841">
    <property type="entry name" value="PMP_oxidase-like"/>
</dbReference>
<dbReference type="STRING" id="1245769.A0A0C7NG62"/>
<keyword evidence="4" id="KW-1185">Reference proteome</keyword>
<dbReference type="EMBL" id="LN736372">
    <property type="protein sequence ID" value="CEP64682.1"/>
    <property type="molecule type" value="Genomic_DNA"/>
</dbReference>
<feature type="domain" description="Pyridoxamine 5'-phosphate oxidase N-terminal" evidence="2">
    <location>
        <begin position="7"/>
        <end position="102"/>
    </location>
</feature>
<evidence type="ECO:0000313" key="3">
    <source>
        <dbReference type="EMBL" id="CEP64682.1"/>
    </source>
</evidence>